<dbReference type="OrthoDB" id="3664926at2"/>
<feature type="domain" description="NADP-dependent oxidoreductase" evidence="2">
    <location>
        <begin position="17"/>
        <end position="308"/>
    </location>
</feature>
<dbReference type="Pfam" id="PF00248">
    <property type="entry name" value="Aldo_ket_red"/>
    <property type="match status" value="1"/>
</dbReference>
<accession>A0A371P1Y3</accession>
<dbReference type="PANTHER" id="PTHR43364:SF4">
    <property type="entry name" value="NAD(P)-LINKED OXIDOREDUCTASE SUPERFAMILY PROTEIN"/>
    <property type="match status" value="1"/>
</dbReference>
<comment type="caution">
    <text evidence="3">The sequence shown here is derived from an EMBL/GenBank/DDBJ whole genome shotgun (WGS) entry which is preliminary data.</text>
</comment>
<keyword evidence="1" id="KW-0560">Oxidoreductase</keyword>
<evidence type="ECO:0000256" key="1">
    <source>
        <dbReference type="ARBA" id="ARBA00023002"/>
    </source>
</evidence>
<keyword evidence="4" id="KW-1185">Reference proteome</keyword>
<dbReference type="GO" id="GO:0005829">
    <property type="term" value="C:cytosol"/>
    <property type="evidence" value="ECO:0007669"/>
    <property type="project" value="UniProtKB-ARBA"/>
</dbReference>
<dbReference type="FunFam" id="3.20.20.100:FF:000004">
    <property type="entry name" value="Oxidoreductase, aldo/keto reductase"/>
    <property type="match status" value="1"/>
</dbReference>
<proteinExistence type="predicted"/>
<dbReference type="InterPro" id="IPR023210">
    <property type="entry name" value="NADP_OxRdtase_dom"/>
</dbReference>
<dbReference type="InterPro" id="IPR036812">
    <property type="entry name" value="NAD(P)_OxRdtase_dom_sf"/>
</dbReference>
<dbReference type="PANTHER" id="PTHR43364">
    <property type="entry name" value="NADH-SPECIFIC METHYLGLYOXAL REDUCTASE-RELATED"/>
    <property type="match status" value="1"/>
</dbReference>
<reference evidence="3 4" key="1">
    <citation type="submission" date="2018-08" db="EMBL/GenBank/DDBJ databases">
        <title>Aeromicrobium sp. M2KJ-4, whole genome shotgun sequence.</title>
        <authorList>
            <person name="Tuo L."/>
        </authorList>
    </citation>
    <scope>NUCLEOTIDE SEQUENCE [LARGE SCALE GENOMIC DNA]</scope>
    <source>
        <strain evidence="3 4">M2KJ-4</strain>
    </source>
</reference>
<dbReference type="SUPFAM" id="SSF51430">
    <property type="entry name" value="NAD(P)-linked oxidoreductase"/>
    <property type="match status" value="1"/>
</dbReference>
<dbReference type="Proteomes" id="UP000265581">
    <property type="component" value="Unassembled WGS sequence"/>
</dbReference>
<evidence type="ECO:0000259" key="2">
    <source>
        <dbReference type="Pfam" id="PF00248"/>
    </source>
</evidence>
<gene>
    <name evidence="3" type="ORF">DX116_12235</name>
</gene>
<dbReference type="EMBL" id="QUBR01000002">
    <property type="protein sequence ID" value="REK69953.1"/>
    <property type="molecule type" value="Genomic_DNA"/>
</dbReference>
<protein>
    <submittedName>
        <fullName evidence="3">Aldo/keto reductase</fullName>
    </submittedName>
</protein>
<evidence type="ECO:0000313" key="4">
    <source>
        <dbReference type="Proteomes" id="UP000265581"/>
    </source>
</evidence>
<dbReference type="AlphaFoldDB" id="A0A371P1Y3"/>
<dbReference type="GO" id="GO:0016491">
    <property type="term" value="F:oxidoreductase activity"/>
    <property type="evidence" value="ECO:0007669"/>
    <property type="project" value="UniProtKB-KW"/>
</dbReference>
<evidence type="ECO:0000313" key="3">
    <source>
        <dbReference type="EMBL" id="REK69953.1"/>
    </source>
</evidence>
<name>A0A371P1Y3_9ACTN</name>
<dbReference type="Gene3D" id="3.20.20.100">
    <property type="entry name" value="NADP-dependent oxidoreductase domain"/>
    <property type="match status" value="1"/>
</dbReference>
<organism evidence="3 4">
    <name type="scientific">Aeromicrobium endophyticum</name>
    <dbReference type="NCBI Taxonomy" id="2292704"/>
    <lineage>
        <taxon>Bacteria</taxon>
        <taxon>Bacillati</taxon>
        <taxon>Actinomycetota</taxon>
        <taxon>Actinomycetes</taxon>
        <taxon>Propionibacteriales</taxon>
        <taxon>Nocardioidaceae</taxon>
        <taxon>Aeromicrobium</taxon>
    </lineage>
</organism>
<sequence>MSSTRPLGHSGIDVSVVGIGCNAFGSRIDLEQTRAVVDAAIDEGVTFFDTADSYGTGQSEELLGAALAGRRDEVVIATKFGMDMKGVNGDDGGRRGTRAYVRTAIEASLRRLGTDHVDLYQLHTPDPSTPIEETLAAMTELVTEGKVRAIGSSNLQAWQLVDAAWRSKTRDLASFATAQNEYSLYNRTAEVELVPACLELGVGLLPYFPLAYGLLTGKYRQGEQAPEGTRLAQQTARLAGADWDRIDALQTFADERDISLLELAMGGLAAQPAVSSVIAGATRPEQVRANVAAAAWKPTAHDLADLAQLGAPTQSYTTYAPT</sequence>
<dbReference type="RefSeq" id="WP_119704550.1">
    <property type="nucleotide sequence ID" value="NZ_JBHSOI010000002.1"/>
</dbReference>
<dbReference type="InterPro" id="IPR050523">
    <property type="entry name" value="AKR_Detox_Biosynth"/>
</dbReference>